<feature type="compositionally biased region" description="Basic and acidic residues" evidence="1">
    <location>
        <begin position="55"/>
        <end position="72"/>
    </location>
</feature>
<protein>
    <submittedName>
        <fullName evidence="2">Uncharacterized protein</fullName>
    </submittedName>
</protein>
<name>A0A085N9W8_9BILA</name>
<evidence type="ECO:0000313" key="2">
    <source>
        <dbReference type="EMBL" id="KFD66264.1"/>
    </source>
</evidence>
<dbReference type="EMBL" id="KL367526">
    <property type="protein sequence ID" value="KFD66264.1"/>
    <property type="molecule type" value="Genomic_DNA"/>
</dbReference>
<dbReference type="Proteomes" id="UP000030758">
    <property type="component" value="Unassembled WGS sequence"/>
</dbReference>
<sequence>MQRMVETASSNRQRDTGSGNSRAVERAWKIRHGPAFKLRQPNVEGASRVRPNSNPRRDSDEAWRYPPDHMRSFEAAGQGKEIGQVSPLRNK</sequence>
<feature type="region of interest" description="Disordered" evidence="1">
    <location>
        <begin position="1"/>
        <end position="91"/>
    </location>
</feature>
<organism evidence="2">
    <name type="scientific">Trichuris suis</name>
    <name type="common">pig whipworm</name>
    <dbReference type="NCBI Taxonomy" id="68888"/>
    <lineage>
        <taxon>Eukaryota</taxon>
        <taxon>Metazoa</taxon>
        <taxon>Ecdysozoa</taxon>
        <taxon>Nematoda</taxon>
        <taxon>Enoplea</taxon>
        <taxon>Dorylaimia</taxon>
        <taxon>Trichinellida</taxon>
        <taxon>Trichuridae</taxon>
        <taxon>Trichuris</taxon>
    </lineage>
</organism>
<feature type="compositionally biased region" description="Polar residues" evidence="1">
    <location>
        <begin position="7"/>
        <end position="21"/>
    </location>
</feature>
<reference evidence="2" key="1">
    <citation type="journal article" date="2014" name="Nat. Genet.">
        <title>Genome and transcriptome of the porcine whipworm Trichuris suis.</title>
        <authorList>
            <person name="Jex A.R."/>
            <person name="Nejsum P."/>
            <person name="Schwarz E.M."/>
            <person name="Hu L."/>
            <person name="Young N.D."/>
            <person name="Hall R.S."/>
            <person name="Korhonen P.K."/>
            <person name="Liao S."/>
            <person name="Thamsborg S."/>
            <person name="Xia J."/>
            <person name="Xu P."/>
            <person name="Wang S."/>
            <person name="Scheerlinck J.P."/>
            <person name="Hofmann A."/>
            <person name="Sternberg P.W."/>
            <person name="Wang J."/>
            <person name="Gasser R.B."/>
        </authorList>
    </citation>
    <scope>NUCLEOTIDE SEQUENCE [LARGE SCALE GENOMIC DNA]</scope>
    <source>
        <strain evidence="2">DCEP-RM93F</strain>
    </source>
</reference>
<proteinExistence type="predicted"/>
<dbReference type="AlphaFoldDB" id="A0A085N9W8"/>
<evidence type="ECO:0000256" key="1">
    <source>
        <dbReference type="SAM" id="MobiDB-lite"/>
    </source>
</evidence>
<gene>
    <name evidence="2" type="ORF">M514_21551</name>
</gene>
<accession>A0A085N9W8</accession>